<evidence type="ECO:0000256" key="1">
    <source>
        <dbReference type="SAM" id="Phobius"/>
    </source>
</evidence>
<evidence type="ECO:0000313" key="2">
    <source>
        <dbReference type="EMBL" id="MES1920175.1"/>
    </source>
</evidence>
<dbReference type="Proteomes" id="UP001439008">
    <property type="component" value="Unassembled WGS sequence"/>
</dbReference>
<comment type="caution">
    <text evidence="2">The sequence shown here is derived from an EMBL/GenBank/DDBJ whole genome shotgun (WGS) entry which is preliminary data.</text>
</comment>
<organism evidence="2 3">
    <name type="scientific">Bonamia ostreae</name>
    <dbReference type="NCBI Taxonomy" id="126728"/>
    <lineage>
        <taxon>Eukaryota</taxon>
        <taxon>Sar</taxon>
        <taxon>Rhizaria</taxon>
        <taxon>Endomyxa</taxon>
        <taxon>Ascetosporea</taxon>
        <taxon>Haplosporida</taxon>
        <taxon>Bonamia</taxon>
    </lineage>
</organism>
<protein>
    <recommendedName>
        <fullName evidence="4">ATP synthase F0 subunit 8</fullName>
    </recommendedName>
</protein>
<keyword evidence="3" id="KW-1185">Reference proteome</keyword>
<sequence>MSSVIIDINIAFMLYAAILMIYILISALRLGKTNQNVDFDGPQENEFELKEIRNSNCSENFDLCKISLENNSEELLRRIRDEERYEEDFETLKTLTFEQLFDKNGEDF</sequence>
<evidence type="ECO:0000313" key="3">
    <source>
        <dbReference type="Proteomes" id="UP001439008"/>
    </source>
</evidence>
<proteinExistence type="predicted"/>
<dbReference type="EMBL" id="JBDODL010000539">
    <property type="protein sequence ID" value="MES1920175.1"/>
    <property type="molecule type" value="Genomic_DNA"/>
</dbReference>
<keyword evidence="1" id="KW-0472">Membrane</keyword>
<feature type="transmembrane region" description="Helical" evidence="1">
    <location>
        <begin position="6"/>
        <end position="25"/>
    </location>
</feature>
<reference evidence="2 3" key="1">
    <citation type="journal article" date="2024" name="BMC Biol.">
        <title>Comparative genomics of Ascetosporea gives new insight into the evolutionary basis for animal parasitism in Rhizaria.</title>
        <authorList>
            <person name="Hiltunen Thoren M."/>
            <person name="Onut-Brannstrom I."/>
            <person name="Alfjorden A."/>
            <person name="Peckova H."/>
            <person name="Swords F."/>
            <person name="Hooper C."/>
            <person name="Holzer A.S."/>
            <person name="Bass D."/>
            <person name="Burki F."/>
        </authorList>
    </citation>
    <scope>NUCLEOTIDE SEQUENCE [LARGE SCALE GENOMIC DNA]</scope>
    <source>
        <strain evidence="2">20-A016</strain>
    </source>
</reference>
<keyword evidence="1" id="KW-0812">Transmembrane</keyword>
<name>A0ABV2AKG4_9EUKA</name>
<evidence type="ECO:0008006" key="4">
    <source>
        <dbReference type="Google" id="ProtNLM"/>
    </source>
</evidence>
<gene>
    <name evidence="2" type="ORF">MHBO_001877</name>
</gene>
<accession>A0ABV2AKG4</accession>
<keyword evidence="1" id="KW-1133">Transmembrane helix</keyword>